<dbReference type="Proteomes" id="UP000672009">
    <property type="component" value="Plasmid pTunz3"/>
</dbReference>
<keyword evidence="2" id="KW-0614">Plasmid</keyword>
<sequence>MRTIVIASQKGGVGKTTLAGHLGVAACQQGQQSVVLIDMDTQGSLTSWWNARNADTPQFASVPTVASLATLLEQLEQAGIDWVIIDTPPAVTELIRQVMGVADLVVIPTRPSPHDLRAVGATVDLALQANKRMVFVLNGAASRARITVEAAIALSQYGAVAPTVIHQRTEFASAMTDGRTVLEVNQDGKSSEEINALWEYVSNYSRK</sequence>
<feature type="domain" description="CobQ/CobB/MinD/ParA nucleotide binding" evidence="1">
    <location>
        <begin position="4"/>
        <end position="180"/>
    </location>
</feature>
<dbReference type="RefSeq" id="WP_210217462.1">
    <property type="nucleotide sequence ID" value="NZ_CP072792.1"/>
</dbReference>
<dbReference type="PROSITE" id="PS51257">
    <property type="entry name" value="PROKAR_LIPOPROTEIN"/>
    <property type="match status" value="1"/>
</dbReference>
<keyword evidence="3" id="KW-1185">Reference proteome</keyword>
<dbReference type="Gene3D" id="3.40.50.300">
    <property type="entry name" value="P-loop containing nucleotide triphosphate hydrolases"/>
    <property type="match status" value="1"/>
</dbReference>
<dbReference type="SUPFAM" id="SSF52540">
    <property type="entry name" value="P-loop containing nucleoside triphosphate hydrolases"/>
    <property type="match status" value="1"/>
</dbReference>
<evidence type="ECO:0000313" key="2">
    <source>
        <dbReference type="EMBL" id="QTR51893.1"/>
    </source>
</evidence>
<reference evidence="2" key="1">
    <citation type="submission" date="2021-04" db="EMBL/GenBank/DDBJ databases">
        <title>Genomics, taxonomy and metabolism of representatives of sulfur bacteria of the genus Thiothrix: Thiothrix fructosivorans QT, Thiothrix unzii A1T and three new species, Thiothrix subterranea sp. nov., Thiothrix litoralis sp. nov. and 'Candidatus Thiothrix anitrata' sp. nov.</title>
        <authorList>
            <person name="Ravin N.V."/>
            <person name="Smolyakov D."/>
            <person name="Rudenko T.S."/>
            <person name="Mardanov A.V."/>
            <person name="Beletsky A.V."/>
            <person name="Markov N.D."/>
            <person name="Fomenkov A.I."/>
            <person name="Roberts R.J."/>
            <person name="Karnachuk O.V."/>
            <person name="Novikov A."/>
            <person name="Grabovich M.Y."/>
        </authorList>
    </citation>
    <scope>NUCLEOTIDE SEQUENCE</scope>
    <source>
        <strain evidence="2">A1</strain>
        <plasmid evidence="2">pTunz3</plasmid>
    </source>
</reference>
<dbReference type="InterPro" id="IPR050678">
    <property type="entry name" value="DNA_Partitioning_ATPase"/>
</dbReference>
<dbReference type="PIRSF" id="PIRSF009320">
    <property type="entry name" value="Nuc_binding_HP_1000"/>
    <property type="match status" value="1"/>
</dbReference>
<dbReference type="InterPro" id="IPR002586">
    <property type="entry name" value="CobQ/CobB/MinD/ParA_Nub-bd_dom"/>
</dbReference>
<dbReference type="Pfam" id="PF01656">
    <property type="entry name" value="CbiA"/>
    <property type="match status" value="1"/>
</dbReference>
<gene>
    <name evidence="2" type="ORF">J9260_00070</name>
</gene>
<evidence type="ECO:0000313" key="3">
    <source>
        <dbReference type="Proteomes" id="UP000672009"/>
    </source>
</evidence>
<dbReference type="InterPro" id="IPR027417">
    <property type="entry name" value="P-loop_NTPase"/>
</dbReference>
<organism evidence="2 3">
    <name type="scientific">Thiothrix unzii</name>
    <dbReference type="NCBI Taxonomy" id="111769"/>
    <lineage>
        <taxon>Bacteria</taxon>
        <taxon>Pseudomonadati</taxon>
        <taxon>Pseudomonadota</taxon>
        <taxon>Gammaproteobacteria</taxon>
        <taxon>Thiotrichales</taxon>
        <taxon>Thiotrichaceae</taxon>
        <taxon>Thiothrix</taxon>
    </lineage>
</organism>
<dbReference type="PANTHER" id="PTHR13696:SF96">
    <property type="entry name" value="COBQ_COBB_MIND_PARA NUCLEOTIDE BINDING DOMAIN-CONTAINING PROTEIN"/>
    <property type="match status" value="1"/>
</dbReference>
<dbReference type="KEGG" id="tun:J9260_00070"/>
<dbReference type="EMBL" id="CP072792">
    <property type="protein sequence ID" value="QTR51893.1"/>
    <property type="molecule type" value="Genomic_DNA"/>
</dbReference>
<protein>
    <submittedName>
        <fullName evidence="2">ParA family protein</fullName>
    </submittedName>
</protein>
<accession>A0A975F6G9</accession>
<dbReference type="CDD" id="cd02042">
    <property type="entry name" value="ParAB_family"/>
    <property type="match status" value="1"/>
</dbReference>
<dbReference type="AlphaFoldDB" id="A0A975F6G9"/>
<proteinExistence type="predicted"/>
<geneLocation type="plasmid" evidence="2 3">
    <name>pTunz3</name>
</geneLocation>
<evidence type="ECO:0000259" key="1">
    <source>
        <dbReference type="Pfam" id="PF01656"/>
    </source>
</evidence>
<name>A0A975F6G9_9GAMM</name>
<dbReference type="PANTHER" id="PTHR13696">
    <property type="entry name" value="P-LOOP CONTAINING NUCLEOSIDE TRIPHOSPHATE HYDROLASE"/>
    <property type="match status" value="1"/>
</dbReference>